<dbReference type="EMBL" id="VMNI01000008">
    <property type="protein sequence ID" value="TVO76414.1"/>
    <property type="molecule type" value="Genomic_DNA"/>
</dbReference>
<dbReference type="Proteomes" id="UP000318349">
    <property type="component" value="Unassembled WGS sequence"/>
</dbReference>
<evidence type="ECO:0000313" key="2">
    <source>
        <dbReference type="EMBL" id="TVO76414.1"/>
    </source>
</evidence>
<evidence type="ECO:0000313" key="3">
    <source>
        <dbReference type="Proteomes" id="UP000318349"/>
    </source>
</evidence>
<reference evidence="2 3" key="1">
    <citation type="submission" date="2019-07" db="EMBL/GenBank/DDBJ databases">
        <title>The pathways for chlorine oxyanion respiration interact through the shared metabolite chlorate.</title>
        <authorList>
            <person name="Barnum T.P."/>
            <person name="Cheng Y."/>
            <person name="Hill K.A."/>
            <person name="Lucas L.N."/>
            <person name="Carlson H.K."/>
            <person name="Coates J.D."/>
        </authorList>
    </citation>
    <scope>NUCLEOTIDE SEQUENCE [LARGE SCALE GENOMIC DNA]</scope>
    <source>
        <strain evidence="2 3">SFB-1</strain>
    </source>
</reference>
<protein>
    <submittedName>
        <fullName evidence="2">Hemerythrin domain-containing protein</fullName>
    </submittedName>
</protein>
<dbReference type="Pfam" id="PF01814">
    <property type="entry name" value="Hemerythrin"/>
    <property type="match status" value="1"/>
</dbReference>
<dbReference type="AlphaFoldDB" id="A0A558ECL1"/>
<dbReference type="InterPro" id="IPR012312">
    <property type="entry name" value="Hemerythrin-like"/>
</dbReference>
<feature type="domain" description="Hemerythrin-like" evidence="1">
    <location>
        <begin position="6"/>
        <end position="138"/>
    </location>
</feature>
<dbReference type="Gene3D" id="1.20.120.520">
    <property type="entry name" value="nmb1532 protein domain like"/>
    <property type="match status" value="1"/>
</dbReference>
<organism evidence="2 3">
    <name type="scientific">Denitromonas halophila</name>
    <dbReference type="NCBI Taxonomy" id="1629404"/>
    <lineage>
        <taxon>Bacteria</taxon>
        <taxon>Pseudomonadati</taxon>
        <taxon>Pseudomonadota</taxon>
        <taxon>Betaproteobacteria</taxon>
        <taxon>Rhodocyclales</taxon>
        <taxon>Zoogloeaceae</taxon>
        <taxon>Denitromonas</taxon>
    </lineage>
</organism>
<evidence type="ECO:0000259" key="1">
    <source>
        <dbReference type="Pfam" id="PF01814"/>
    </source>
</evidence>
<accession>A0A558ECL1</accession>
<comment type="caution">
    <text evidence="2">The sequence shown here is derived from an EMBL/GenBank/DDBJ whole genome shotgun (WGS) entry which is preliminary data.</text>
</comment>
<sequence length="197" mass="22133">MTPTLARLHAEHANLTLLVRLLDDHASVTATPPFGDLAVLVDTLYYLTHFPDVSHHPLEDRIVEQLRRRQVLPAGIADEIEAQHVTLAHQGDALMRDLESAARGETLSWEIVSPNLRLYAERLRHNMAVEELILFPTALRVLEDADWQHIDAASETTQDPLFGALMDSRFRQLHAAIAAEAHCGCELAPDQYPEQEQ</sequence>
<proteinExistence type="predicted"/>
<name>A0A558ECL1_9RHOO</name>
<gene>
    <name evidence="2" type="ORF">FHP89_09930</name>
</gene>